<sequence>MQQQRSLQAFISRPLLVPALLFVLAVGLRLVYVFVTSTQNFLEGDAGRYFTMVEQLLTDQIYGYGSEKSNARVTPGFPLFAYSIYSIFPFTPNVFRWVHILIGAATVFPVYSYVSSVSRPLLGWLAGLFVAVYPPFIYMTNLFLTETLFIFLLTLFFASWQWMMNKPSVWSVILNAAVLSWAILTRPGMLPILMIAVLFLLFTRPARRLLIPYLLTVGVCFLPWTLRNWIILDEFTLLASDSGNALLSGAYPFFQENPDYKEMYSLGMSQTQYGVRVILKGFKEHFLQYLSWFSFGKLYYMFKSMWVSSTLNFPQLYMYGGVLLHYLTLLLSLISVPYLLIKKNFLAFAFTGMLLFQLLFIPTARYGAPFILLMVLLICSAAYTFWINRSRKPNYKLPAGSAS</sequence>
<dbReference type="AlphaFoldDB" id="A0A3S1DAH6"/>
<accession>A0A3S1DAH6</accession>
<evidence type="ECO:0000256" key="7">
    <source>
        <dbReference type="ARBA" id="ARBA00023136"/>
    </source>
</evidence>
<feature type="transmembrane region" description="Helical" evidence="8">
    <location>
        <begin position="209"/>
        <end position="226"/>
    </location>
</feature>
<keyword evidence="3" id="KW-0328">Glycosyltransferase</keyword>
<comment type="caution">
    <text evidence="9">The sequence shown here is derived from an EMBL/GenBank/DDBJ whole genome shotgun (WGS) entry which is preliminary data.</text>
</comment>
<proteinExistence type="predicted"/>
<keyword evidence="2" id="KW-1003">Cell membrane</keyword>
<feature type="transmembrane region" description="Helical" evidence="8">
    <location>
        <begin position="172"/>
        <end position="203"/>
    </location>
</feature>
<evidence type="ECO:0000256" key="3">
    <source>
        <dbReference type="ARBA" id="ARBA00022676"/>
    </source>
</evidence>
<comment type="subcellular location">
    <subcellularLocation>
        <location evidence="1">Cell membrane</location>
        <topology evidence="1">Multi-pass membrane protein</topology>
    </subcellularLocation>
</comment>
<feature type="transmembrane region" description="Helical" evidence="8">
    <location>
        <begin position="94"/>
        <end position="114"/>
    </location>
</feature>
<evidence type="ECO:0000256" key="5">
    <source>
        <dbReference type="ARBA" id="ARBA00022692"/>
    </source>
</evidence>
<dbReference type="GO" id="GO:0016763">
    <property type="term" value="F:pentosyltransferase activity"/>
    <property type="evidence" value="ECO:0007669"/>
    <property type="project" value="TreeGrafter"/>
</dbReference>
<reference evidence="9 10" key="1">
    <citation type="submission" date="2018-12" db="EMBL/GenBank/DDBJ databases">
        <authorList>
            <person name="Sun L."/>
            <person name="Chen Z."/>
        </authorList>
    </citation>
    <scope>NUCLEOTIDE SEQUENCE [LARGE SCALE GENOMIC DNA]</scope>
    <source>
        <strain evidence="9 10">3-5-3</strain>
    </source>
</reference>
<feature type="transmembrane region" description="Helical" evidence="8">
    <location>
        <begin position="143"/>
        <end position="160"/>
    </location>
</feature>
<evidence type="ECO:0000313" key="9">
    <source>
        <dbReference type="EMBL" id="RUT33444.1"/>
    </source>
</evidence>
<dbReference type="EMBL" id="RZNX01000002">
    <property type="protein sequence ID" value="RUT33444.1"/>
    <property type="molecule type" value="Genomic_DNA"/>
</dbReference>
<evidence type="ECO:0000313" key="10">
    <source>
        <dbReference type="Proteomes" id="UP000272464"/>
    </source>
</evidence>
<evidence type="ECO:0000256" key="2">
    <source>
        <dbReference type="ARBA" id="ARBA00022475"/>
    </source>
</evidence>
<dbReference type="RefSeq" id="WP_127198559.1">
    <property type="nucleotide sequence ID" value="NZ_RZNX01000002.1"/>
</dbReference>
<gene>
    <name evidence="9" type="ORF">EJP77_07285</name>
</gene>
<feature type="transmembrane region" description="Helical" evidence="8">
    <location>
        <begin position="15"/>
        <end position="35"/>
    </location>
</feature>
<organism evidence="9 10">
    <name type="scientific">Paenibacillus zeisoli</name>
    <dbReference type="NCBI Taxonomy" id="2496267"/>
    <lineage>
        <taxon>Bacteria</taxon>
        <taxon>Bacillati</taxon>
        <taxon>Bacillota</taxon>
        <taxon>Bacilli</taxon>
        <taxon>Bacillales</taxon>
        <taxon>Paenibacillaceae</taxon>
        <taxon>Paenibacillus</taxon>
    </lineage>
</organism>
<feature type="transmembrane region" description="Helical" evidence="8">
    <location>
        <begin position="322"/>
        <end position="340"/>
    </location>
</feature>
<evidence type="ECO:0000256" key="6">
    <source>
        <dbReference type="ARBA" id="ARBA00022989"/>
    </source>
</evidence>
<evidence type="ECO:0000256" key="1">
    <source>
        <dbReference type="ARBA" id="ARBA00004651"/>
    </source>
</evidence>
<evidence type="ECO:0000256" key="8">
    <source>
        <dbReference type="SAM" id="Phobius"/>
    </source>
</evidence>
<name>A0A3S1DAH6_9BACL</name>
<dbReference type="InterPro" id="IPR050297">
    <property type="entry name" value="LipidA_mod_glycosyltrf_83"/>
</dbReference>
<protein>
    <submittedName>
        <fullName evidence="9">Uncharacterized protein</fullName>
    </submittedName>
</protein>
<keyword evidence="6 8" id="KW-1133">Transmembrane helix</keyword>
<dbReference type="OrthoDB" id="136232at2"/>
<dbReference type="PANTHER" id="PTHR33908">
    <property type="entry name" value="MANNOSYLTRANSFERASE YKCB-RELATED"/>
    <property type="match status" value="1"/>
</dbReference>
<feature type="transmembrane region" description="Helical" evidence="8">
    <location>
        <begin position="370"/>
        <end position="387"/>
    </location>
</feature>
<keyword evidence="10" id="KW-1185">Reference proteome</keyword>
<keyword evidence="7 8" id="KW-0472">Membrane</keyword>
<evidence type="ECO:0000256" key="4">
    <source>
        <dbReference type="ARBA" id="ARBA00022679"/>
    </source>
</evidence>
<keyword evidence="4" id="KW-0808">Transferase</keyword>
<dbReference type="Proteomes" id="UP000272464">
    <property type="component" value="Unassembled WGS sequence"/>
</dbReference>
<dbReference type="GO" id="GO:0009103">
    <property type="term" value="P:lipopolysaccharide biosynthetic process"/>
    <property type="evidence" value="ECO:0007669"/>
    <property type="project" value="UniProtKB-ARBA"/>
</dbReference>
<dbReference type="PANTHER" id="PTHR33908:SF11">
    <property type="entry name" value="MEMBRANE PROTEIN"/>
    <property type="match status" value="1"/>
</dbReference>
<keyword evidence="5 8" id="KW-0812">Transmembrane</keyword>
<feature type="transmembrane region" description="Helical" evidence="8">
    <location>
        <begin position="121"/>
        <end position="137"/>
    </location>
</feature>
<feature type="transmembrane region" description="Helical" evidence="8">
    <location>
        <begin position="345"/>
        <end position="364"/>
    </location>
</feature>
<dbReference type="GO" id="GO:0005886">
    <property type="term" value="C:plasma membrane"/>
    <property type="evidence" value="ECO:0007669"/>
    <property type="project" value="UniProtKB-SubCell"/>
</dbReference>